<keyword evidence="3" id="KW-1185">Reference proteome</keyword>
<evidence type="ECO:0000313" key="2">
    <source>
        <dbReference type="EMBL" id="NMD98832.1"/>
    </source>
</evidence>
<dbReference type="Pfam" id="PF12822">
    <property type="entry name" value="ECF_trnsprt"/>
    <property type="match status" value="1"/>
</dbReference>
<dbReference type="GO" id="GO:0022857">
    <property type="term" value="F:transmembrane transporter activity"/>
    <property type="evidence" value="ECO:0007669"/>
    <property type="project" value="InterPro"/>
</dbReference>
<dbReference type="EMBL" id="JABAFA010000011">
    <property type="protein sequence ID" value="NMD98832.1"/>
    <property type="molecule type" value="Genomic_DNA"/>
</dbReference>
<reference evidence="2 3" key="1">
    <citation type="submission" date="2020-04" db="EMBL/GenBank/DDBJ databases">
        <authorList>
            <person name="Hitch T.C.A."/>
            <person name="Wylensek D."/>
            <person name="Clavel T."/>
        </authorList>
    </citation>
    <scope>NUCLEOTIDE SEQUENCE [LARGE SCALE GENOMIC DNA]</scope>
    <source>
        <strain evidence="2 3">PG-130-P53-12</strain>
    </source>
</reference>
<name>A0A848B8P5_9FIRM</name>
<dbReference type="Proteomes" id="UP000543804">
    <property type="component" value="Unassembled WGS sequence"/>
</dbReference>
<dbReference type="RefSeq" id="WP_170077377.1">
    <property type="nucleotide sequence ID" value="NZ_JABAFA010000011.1"/>
</dbReference>
<feature type="transmembrane region" description="Helical" evidence="1">
    <location>
        <begin position="65"/>
        <end position="87"/>
    </location>
</feature>
<sequence>MQKFHRALGSSLPVPRTEGQAAGFAWRAASRTRSLVLAGVFAALTVLLTYVFAVQTPFVRFSFGFLPLALYGALAGPWRAALVAAAADLIGVSLFSTGAFFPGFTLSALLVGAVYGASFHGRPLTVWRVALTFLFVDTAVHLVLNTLWLYLLYGKGVAALLASRVPKIVLCYPLRVAMFLIVSRPLLQFAAGRR</sequence>
<dbReference type="AlphaFoldDB" id="A0A848B8P5"/>
<dbReference type="InterPro" id="IPR030949">
    <property type="entry name" value="ECF_S_folate_fam"/>
</dbReference>
<protein>
    <submittedName>
        <fullName evidence="2">Folate family ECF transporter S component</fullName>
    </submittedName>
</protein>
<feature type="transmembrane region" description="Helical" evidence="1">
    <location>
        <begin position="129"/>
        <end position="153"/>
    </location>
</feature>
<dbReference type="NCBIfam" id="TIGR04518">
    <property type="entry name" value="ECF_S_folT_fam"/>
    <property type="match status" value="1"/>
</dbReference>
<keyword evidence="1" id="KW-1133">Transmembrane helix</keyword>
<feature type="transmembrane region" description="Helical" evidence="1">
    <location>
        <begin position="35"/>
        <end position="53"/>
    </location>
</feature>
<feature type="transmembrane region" description="Helical" evidence="1">
    <location>
        <begin position="165"/>
        <end position="187"/>
    </location>
</feature>
<keyword evidence="1" id="KW-0812">Transmembrane</keyword>
<feature type="transmembrane region" description="Helical" evidence="1">
    <location>
        <begin position="99"/>
        <end position="117"/>
    </location>
</feature>
<keyword evidence="1" id="KW-0472">Membrane</keyword>
<comment type="caution">
    <text evidence="2">The sequence shown here is derived from an EMBL/GenBank/DDBJ whole genome shotgun (WGS) entry which is preliminary data.</text>
</comment>
<gene>
    <name evidence="2" type="ORF">HF878_04940</name>
</gene>
<dbReference type="Gene3D" id="1.10.1760.20">
    <property type="match status" value="1"/>
</dbReference>
<evidence type="ECO:0000256" key="1">
    <source>
        <dbReference type="SAM" id="Phobius"/>
    </source>
</evidence>
<proteinExistence type="predicted"/>
<dbReference type="InterPro" id="IPR024529">
    <property type="entry name" value="ECF_trnsprt_substrate-spec"/>
</dbReference>
<organism evidence="2 3">
    <name type="scientific">Selenomonas bovis</name>
    <dbReference type="NCBI Taxonomy" id="416586"/>
    <lineage>
        <taxon>Bacteria</taxon>
        <taxon>Bacillati</taxon>
        <taxon>Bacillota</taxon>
        <taxon>Negativicutes</taxon>
        <taxon>Selenomonadales</taxon>
        <taxon>Selenomonadaceae</taxon>
        <taxon>Selenomonas</taxon>
    </lineage>
</organism>
<accession>A0A848B8P5</accession>
<evidence type="ECO:0000313" key="3">
    <source>
        <dbReference type="Proteomes" id="UP000543804"/>
    </source>
</evidence>